<gene>
    <name evidence="5" type="primary">tlyA</name>
    <name evidence="5" type="ORF">GCM10023258_00040</name>
</gene>
<feature type="domain" description="RNA-binding S4" evidence="4">
    <location>
        <begin position="4"/>
        <end position="66"/>
    </location>
</feature>
<dbReference type="NCBIfam" id="TIGR00478">
    <property type="entry name" value="tly"/>
    <property type="match status" value="1"/>
</dbReference>
<dbReference type="SUPFAM" id="SSF53335">
    <property type="entry name" value="S-adenosyl-L-methionine-dependent methyltransferases"/>
    <property type="match status" value="1"/>
</dbReference>
<dbReference type="RefSeq" id="WP_345505367.1">
    <property type="nucleotide sequence ID" value="NZ_BAABIW010000001.1"/>
</dbReference>
<evidence type="ECO:0000313" key="5">
    <source>
        <dbReference type="EMBL" id="GAA5015359.1"/>
    </source>
</evidence>
<dbReference type="PROSITE" id="PS50889">
    <property type="entry name" value="S4"/>
    <property type="match status" value="1"/>
</dbReference>
<proteinExistence type="inferred from homology"/>
<dbReference type="Pfam" id="PF01479">
    <property type="entry name" value="S4"/>
    <property type="match status" value="1"/>
</dbReference>
<evidence type="ECO:0000313" key="6">
    <source>
        <dbReference type="Proteomes" id="UP001500427"/>
    </source>
</evidence>
<keyword evidence="1 3" id="KW-0694">RNA-binding</keyword>
<dbReference type="InterPro" id="IPR036986">
    <property type="entry name" value="S4_RNA-bd_sf"/>
</dbReference>
<dbReference type="Pfam" id="PF01728">
    <property type="entry name" value="FtsJ"/>
    <property type="match status" value="1"/>
</dbReference>
<dbReference type="PIRSF" id="PIRSF005578">
    <property type="entry name" value="TlyA"/>
    <property type="match status" value="1"/>
</dbReference>
<keyword evidence="6" id="KW-1185">Reference proteome</keyword>
<dbReference type="InterPro" id="IPR002942">
    <property type="entry name" value="S4_RNA-bd"/>
</dbReference>
<reference evidence="6" key="1">
    <citation type="journal article" date="2019" name="Int. J. Syst. Evol. Microbiol.">
        <title>The Global Catalogue of Microorganisms (GCM) 10K type strain sequencing project: providing services to taxonomists for standard genome sequencing and annotation.</title>
        <authorList>
            <consortium name="The Broad Institute Genomics Platform"/>
            <consortium name="The Broad Institute Genome Sequencing Center for Infectious Disease"/>
            <person name="Wu L."/>
            <person name="Ma J."/>
        </authorList>
    </citation>
    <scope>NUCLEOTIDE SEQUENCE [LARGE SCALE GENOMIC DNA]</scope>
    <source>
        <strain evidence="6">JCM 17687</strain>
    </source>
</reference>
<dbReference type="CDD" id="cd00165">
    <property type="entry name" value="S4"/>
    <property type="match status" value="1"/>
</dbReference>
<organism evidence="5 6">
    <name type="scientific">Terrabacter aeriphilus</name>
    <dbReference type="NCBI Taxonomy" id="515662"/>
    <lineage>
        <taxon>Bacteria</taxon>
        <taxon>Bacillati</taxon>
        <taxon>Actinomycetota</taxon>
        <taxon>Actinomycetes</taxon>
        <taxon>Micrococcales</taxon>
        <taxon>Intrasporangiaceae</taxon>
        <taxon>Terrabacter</taxon>
    </lineage>
</organism>
<sequence>MTTRRLDVELVARGLARSRTQARDLVLAGTVLVGGRPAGKPSQPVTADDEVSLTREPDRWVGRAALKLLHALDRWPIPVEGRRCLDVGASTGGFTQVLLERGATHVTALDVGHDQLVASIARDERVRDLPGTNVRDVDAAALGGRFDLVVSDLSFISLAIALPAMRPLVTDDGDLVVLVKPQFEVGRERLSRSGVVTSRHEHARVLRDVLTAARGEGLHLHGATASPITGGDGNREFLFWLAPRPVPGAAPTAADDMLEAIDLDGET</sequence>
<dbReference type="SUPFAM" id="SSF55174">
    <property type="entry name" value="Alpha-L RNA-binding motif"/>
    <property type="match status" value="1"/>
</dbReference>
<dbReference type="InterPro" id="IPR004538">
    <property type="entry name" value="Hemolysin_A/TlyA"/>
</dbReference>
<evidence type="ECO:0000256" key="1">
    <source>
        <dbReference type="ARBA" id="ARBA00022884"/>
    </source>
</evidence>
<dbReference type="InterPro" id="IPR047048">
    <property type="entry name" value="TlyA"/>
</dbReference>
<dbReference type="PANTHER" id="PTHR32319:SF0">
    <property type="entry name" value="BACTERIAL HEMOLYSIN-LIKE PROTEIN"/>
    <property type="match status" value="1"/>
</dbReference>
<dbReference type="Gene3D" id="3.10.290.10">
    <property type="entry name" value="RNA-binding S4 domain"/>
    <property type="match status" value="1"/>
</dbReference>
<comment type="similarity">
    <text evidence="2">Belongs to the TlyA family.</text>
</comment>
<dbReference type="Gene3D" id="3.40.50.150">
    <property type="entry name" value="Vaccinia Virus protein VP39"/>
    <property type="match status" value="1"/>
</dbReference>
<dbReference type="SMART" id="SM00363">
    <property type="entry name" value="S4"/>
    <property type="match status" value="1"/>
</dbReference>
<evidence type="ECO:0000259" key="4">
    <source>
        <dbReference type="SMART" id="SM00363"/>
    </source>
</evidence>
<name>A0ABP9IZ46_9MICO</name>
<dbReference type="Proteomes" id="UP001500427">
    <property type="component" value="Unassembled WGS sequence"/>
</dbReference>
<dbReference type="PANTHER" id="PTHR32319">
    <property type="entry name" value="BACTERIAL HEMOLYSIN-LIKE PROTEIN"/>
    <property type="match status" value="1"/>
</dbReference>
<dbReference type="CDD" id="cd02440">
    <property type="entry name" value="AdoMet_MTases"/>
    <property type="match status" value="1"/>
</dbReference>
<comment type="caution">
    <text evidence="5">The sequence shown here is derived from an EMBL/GenBank/DDBJ whole genome shotgun (WGS) entry which is preliminary data.</text>
</comment>
<dbReference type="InterPro" id="IPR002877">
    <property type="entry name" value="RNA_MeTrfase_FtsJ_dom"/>
</dbReference>
<dbReference type="InterPro" id="IPR029063">
    <property type="entry name" value="SAM-dependent_MTases_sf"/>
</dbReference>
<accession>A0ABP9IZ46</accession>
<dbReference type="EMBL" id="BAABIW010000001">
    <property type="protein sequence ID" value="GAA5015359.1"/>
    <property type="molecule type" value="Genomic_DNA"/>
</dbReference>
<evidence type="ECO:0000256" key="2">
    <source>
        <dbReference type="ARBA" id="ARBA00029460"/>
    </source>
</evidence>
<evidence type="ECO:0000256" key="3">
    <source>
        <dbReference type="PROSITE-ProRule" id="PRU00182"/>
    </source>
</evidence>
<protein>
    <submittedName>
        <fullName evidence="5">16S/23S rRNA (Cytidine-2'-O)-methyltransferase TlyA</fullName>
    </submittedName>
</protein>